<feature type="signal peptide" evidence="1">
    <location>
        <begin position="1"/>
        <end position="20"/>
    </location>
</feature>
<name>A0A7S1J575_9EUGL</name>
<feature type="chain" id="PRO_5030933654" evidence="1">
    <location>
        <begin position="21"/>
        <end position="217"/>
    </location>
</feature>
<accession>A0A7S1J575</accession>
<sequence length="217" mass="23580">MSKVSYSMAALICLLAVAAAFGYWSAEVRHDGERSGGKVRVVGEDEQIEEISLGSAPSISQIVSTGKTIWSIIQANKPTADVKTAELNALPAGVKSWHELENWAPPSTSLHQLTLINRMGMHVVDFEYRLMFSHSGQHHGAGKYLHGVSIHVASLTVRWGFHLTVDASVPSITNLGATANPIAHATVALRWTLTSPVQRWAGTIEFFVQGDGVWKKL</sequence>
<evidence type="ECO:0000313" key="2">
    <source>
        <dbReference type="EMBL" id="CAD9032622.1"/>
    </source>
</evidence>
<gene>
    <name evidence="2" type="ORF">EGYM00392_LOCUS43766</name>
</gene>
<keyword evidence="1" id="KW-0732">Signal</keyword>
<proteinExistence type="predicted"/>
<organism evidence="2">
    <name type="scientific">Eutreptiella gymnastica</name>
    <dbReference type="NCBI Taxonomy" id="73025"/>
    <lineage>
        <taxon>Eukaryota</taxon>
        <taxon>Discoba</taxon>
        <taxon>Euglenozoa</taxon>
        <taxon>Euglenida</taxon>
        <taxon>Spirocuta</taxon>
        <taxon>Euglenophyceae</taxon>
        <taxon>Eutreptiales</taxon>
        <taxon>Eutreptiaceae</taxon>
        <taxon>Eutreptiella</taxon>
    </lineage>
</organism>
<protein>
    <submittedName>
        <fullName evidence="2">Uncharacterized protein</fullName>
    </submittedName>
</protein>
<evidence type="ECO:0000256" key="1">
    <source>
        <dbReference type="SAM" id="SignalP"/>
    </source>
</evidence>
<reference evidence="2" key="1">
    <citation type="submission" date="2021-01" db="EMBL/GenBank/DDBJ databases">
        <authorList>
            <person name="Corre E."/>
            <person name="Pelletier E."/>
            <person name="Niang G."/>
            <person name="Scheremetjew M."/>
            <person name="Finn R."/>
            <person name="Kale V."/>
            <person name="Holt S."/>
            <person name="Cochrane G."/>
            <person name="Meng A."/>
            <person name="Brown T."/>
            <person name="Cohen L."/>
        </authorList>
    </citation>
    <scope>NUCLEOTIDE SEQUENCE</scope>
    <source>
        <strain evidence="2">NIES-381</strain>
    </source>
</reference>
<dbReference type="EMBL" id="HBGA01117540">
    <property type="protein sequence ID" value="CAD9032622.1"/>
    <property type="molecule type" value="Transcribed_RNA"/>
</dbReference>
<dbReference type="AlphaFoldDB" id="A0A7S1J575"/>